<organism evidence="1 2">
    <name type="scientific">Laccaria amethystina LaAM-08-1</name>
    <dbReference type="NCBI Taxonomy" id="1095629"/>
    <lineage>
        <taxon>Eukaryota</taxon>
        <taxon>Fungi</taxon>
        <taxon>Dikarya</taxon>
        <taxon>Basidiomycota</taxon>
        <taxon>Agaricomycotina</taxon>
        <taxon>Agaricomycetes</taxon>
        <taxon>Agaricomycetidae</taxon>
        <taxon>Agaricales</taxon>
        <taxon>Agaricineae</taxon>
        <taxon>Hydnangiaceae</taxon>
        <taxon>Laccaria</taxon>
    </lineage>
</organism>
<sequence>MSNEKPRRAASGGLEPMSCHHLVEPEEAVEVLGLVRVLASLEGLSESMPKLDSTRSAEVLLVFRYTDFDGRDSAQIEVVPKEHVRAVGPERSVGLP</sequence>
<dbReference type="AlphaFoldDB" id="A0A0C9X746"/>
<evidence type="ECO:0000313" key="2">
    <source>
        <dbReference type="Proteomes" id="UP000054477"/>
    </source>
</evidence>
<gene>
    <name evidence="1" type="ORF">K443DRAFT_593971</name>
</gene>
<reference evidence="2" key="2">
    <citation type="submission" date="2015-01" db="EMBL/GenBank/DDBJ databases">
        <title>Evolutionary Origins and Diversification of the Mycorrhizal Mutualists.</title>
        <authorList>
            <consortium name="DOE Joint Genome Institute"/>
            <consortium name="Mycorrhizal Genomics Consortium"/>
            <person name="Kohler A."/>
            <person name="Kuo A."/>
            <person name="Nagy L.G."/>
            <person name="Floudas D."/>
            <person name="Copeland A."/>
            <person name="Barry K.W."/>
            <person name="Cichocki N."/>
            <person name="Veneault-Fourrey C."/>
            <person name="LaButti K."/>
            <person name="Lindquist E.A."/>
            <person name="Lipzen A."/>
            <person name="Lundell T."/>
            <person name="Morin E."/>
            <person name="Murat C."/>
            <person name="Riley R."/>
            <person name="Ohm R."/>
            <person name="Sun H."/>
            <person name="Tunlid A."/>
            <person name="Henrissat B."/>
            <person name="Grigoriev I.V."/>
            <person name="Hibbett D.S."/>
            <person name="Martin F."/>
        </authorList>
    </citation>
    <scope>NUCLEOTIDE SEQUENCE [LARGE SCALE GENOMIC DNA]</scope>
    <source>
        <strain evidence="2">LaAM-08-1</strain>
    </source>
</reference>
<reference evidence="1 2" key="1">
    <citation type="submission" date="2014-04" db="EMBL/GenBank/DDBJ databases">
        <authorList>
            <consortium name="DOE Joint Genome Institute"/>
            <person name="Kuo A."/>
            <person name="Kohler A."/>
            <person name="Nagy L.G."/>
            <person name="Floudas D."/>
            <person name="Copeland A."/>
            <person name="Barry K.W."/>
            <person name="Cichocki N."/>
            <person name="Veneault-Fourrey C."/>
            <person name="LaButti K."/>
            <person name="Lindquist E.A."/>
            <person name="Lipzen A."/>
            <person name="Lundell T."/>
            <person name="Morin E."/>
            <person name="Murat C."/>
            <person name="Sun H."/>
            <person name="Tunlid A."/>
            <person name="Henrissat B."/>
            <person name="Grigoriev I.V."/>
            <person name="Hibbett D.S."/>
            <person name="Martin F."/>
            <person name="Nordberg H.P."/>
            <person name="Cantor M.N."/>
            <person name="Hua S.X."/>
        </authorList>
    </citation>
    <scope>NUCLEOTIDE SEQUENCE [LARGE SCALE GENOMIC DNA]</scope>
    <source>
        <strain evidence="1 2">LaAM-08-1</strain>
    </source>
</reference>
<proteinExistence type="predicted"/>
<accession>A0A0C9X746</accession>
<protein>
    <submittedName>
        <fullName evidence="1">Uncharacterized protein</fullName>
    </submittedName>
</protein>
<evidence type="ECO:0000313" key="1">
    <source>
        <dbReference type="EMBL" id="KIK00881.1"/>
    </source>
</evidence>
<dbReference type="Proteomes" id="UP000054477">
    <property type="component" value="Unassembled WGS sequence"/>
</dbReference>
<keyword evidence="2" id="KW-1185">Reference proteome</keyword>
<dbReference type="HOGENOM" id="CLU_2360072_0_0_1"/>
<name>A0A0C9X746_9AGAR</name>
<dbReference type="EMBL" id="KN838617">
    <property type="protein sequence ID" value="KIK00881.1"/>
    <property type="molecule type" value="Genomic_DNA"/>
</dbReference>